<dbReference type="InterPro" id="IPR036291">
    <property type="entry name" value="NAD(P)-bd_dom_sf"/>
</dbReference>
<dbReference type="InterPro" id="IPR020904">
    <property type="entry name" value="Sc_DH/Rdtase_CS"/>
</dbReference>
<dbReference type="PANTHER" id="PTHR45267">
    <property type="match status" value="1"/>
</dbReference>
<dbReference type="Gene3D" id="3.40.50.720">
    <property type="entry name" value="NAD(P)-binding Rossmann-like Domain"/>
    <property type="match status" value="1"/>
</dbReference>
<evidence type="ECO:0000313" key="4">
    <source>
        <dbReference type="Proteomes" id="UP000505210"/>
    </source>
</evidence>
<dbReference type="EMBL" id="CP053661">
    <property type="protein sequence ID" value="QKD83123.1"/>
    <property type="molecule type" value="Genomic_DNA"/>
</dbReference>
<dbReference type="GO" id="GO:0005829">
    <property type="term" value="C:cytosol"/>
    <property type="evidence" value="ECO:0007669"/>
    <property type="project" value="TreeGrafter"/>
</dbReference>
<dbReference type="KEGG" id="theu:HPC62_13800"/>
<keyword evidence="4" id="KW-1185">Reference proteome</keyword>
<evidence type="ECO:0000256" key="1">
    <source>
        <dbReference type="ARBA" id="ARBA00006484"/>
    </source>
</evidence>
<dbReference type="PANTHER" id="PTHR45267:SF2">
    <property type="entry name" value="NADPH-DEPENDENT PTERIN ALDEHYDE REDUCTASE"/>
    <property type="match status" value="1"/>
</dbReference>
<sequence length="239" mass="25500">MQRRIAITGVGQGLGRSLAHRFITLGHTVCGCDLNGGAIAQLQQQYAALHQFQSDPFQSRPFQSHLFQSVDVTRPDQVNAWAESILEQGAPDLLINNAGYTPPMSAFWDLPAVEFDRTLAVNVQGVANVLRAFLPAMVAQQQGIIVNLSARWGRQGAANAAAYCASKWAIEGLTQAIALELPAGMAAVTFSPGAVHTHALEVVYGAEKAATYPSPDEWAEQAAETLLAIAPEQNGQALP</sequence>
<dbReference type="PRINTS" id="PR00081">
    <property type="entry name" value="GDHRDH"/>
</dbReference>
<proteinExistence type="inferred from homology"/>
<dbReference type="AlphaFoldDB" id="A0A6M8BJ66"/>
<dbReference type="SUPFAM" id="SSF51735">
    <property type="entry name" value="NAD(P)-binding Rossmann-fold domains"/>
    <property type="match status" value="1"/>
</dbReference>
<protein>
    <submittedName>
        <fullName evidence="3">SDR family oxidoreductase</fullName>
    </submittedName>
</protein>
<dbReference type="Proteomes" id="UP000505210">
    <property type="component" value="Chromosome"/>
</dbReference>
<evidence type="ECO:0000256" key="2">
    <source>
        <dbReference type="RuleBase" id="RU000363"/>
    </source>
</evidence>
<gene>
    <name evidence="3" type="ORF">HPC62_13800</name>
</gene>
<dbReference type="PRINTS" id="PR00080">
    <property type="entry name" value="SDRFAMILY"/>
</dbReference>
<comment type="similarity">
    <text evidence="1 2">Belongs to the short-chain dehydrogenases/reductases (SDR) family.</text>
</comment>
<dbReference type="PROSITE" id="PS00061">
    <property type="entry name" value="ADH_SHORT"/>
    <property type="match status" value="1"/>
</dbReference>
<dbReference type="InterPro" id="IPR053241">
    <property type="entry name" value="NADPH_pterin_aldehyde_rdct"/>
</dbReference>
<name>A0A6M8BJ66_9CYAN</name>
<dbReference type="Pfam" id="PF00106">
    <property type="entry name" value="adh_short"/>
    <property type="match status" value="1"/>
</dbReference>
<reference evidence="3 4" key="1">
    <citation type="submission" date="2020-05" db="EMBL/GenBank/DDBJ databases">
        <title>Complete genome sequence of of a novel Thermoleptolyngbya strain isolated from hot springs of Ganzi, Sichuan China.</title>
        <authorList>
            <person name="Tang J."/>
            <person name="Daroch M."/>
            <person name="Li L."/>
            <person name="Waleron K."/>
            <person name="Waleron M."/>
            <person name="Waleron M."/>
        </authorList>
    </citation>
    <scope>NUCLEOTIDE SEQUENCE [LARGE SCALE GENOMIC DNA]</scope>
    <source>
        <strain evidence="3 4">PKUAC-SCTA183</strain>
    </source>
</reference>
<organism evidence="3 4">
    <name type="scientific">Thermoleptolyngbya sichuanensis A183</name>
    <dbReference type="NCBI Taxonomy" id="2737172"/>
    <lineage>
        <taxon>Bacteria</taxon>
        <taxon>Bacillati</taxon>
        <taxon>Cyanobacteriota</taxon>
        <taxon>Cyanophyceae</taxon>
        <taxon>Oculatellales</taxon>
        <taxon>Oculatellaceae</taxon>
        <taxon>Thermoleptolyngbya</taxon>
        <taxon>Thermoleptolyngbya sichuanensis</taxon>
    </lineage>
</organism>
<dbReference type="RefSeq" id="WP_172356566.1">
    <property type="nucleotide sequence ID" value="NZ_CP053661.1"/>
</dbReference>
<accession>A0A6M8BJ66</accession>
<dbReference type="GO" id="GO:0016616">
    <property type="term" value="F:oxidoreductase activity, acting on the CH-OH group of donors, NAD or NADP as acceptor"/>
    <property type="evidence" value="ECO:0007669"/>
    <property type="project" value="TreeGrafter"/>
</dbReference>
<dbReference type="InterPro" id="IPR002347">
    <property type="entry name" value="SDR_fam"/>
</dbReference>
<evidence type="ECO:0000313" key="3">
    <source>
        <dbReference type="EMBL" id="QKD83123.1"/>
    </source>
</evidence>
<dbReference type="CDD" id="cd05233">
    <property type="entry name" value="SDR_c"/>
    <property type="match status" value="1"/>
</dbReference>
<dbReference type="PROSITE" id="PS51257">
    <property type="entry name" value="PROKAR_LIPOPROTEIN"/>
    <property type="match status" value="1"/>
</dbReference>